<proteinExistence type="predicted"/>
<feature type="signal peptide" evidence="1">
    <location>
        <begin position="1"/>
        <end position="30"/>
    </location>
</feature>
<dbReference type="AlphaFoldDB" id="A0A2Z6I9Z6"/>
<feature type="chain" id="PRO_5016459838" evidence="1">
    <location>
        <begin position="31"/>
        <end position="355"/>
    </location>
</feature>
<evidence type="ECO:0000313" key="2">
    <source>
        <dbReference type="EMBL" id="BBF23184.1"/>
    </source>
</evidence>
<dbReference type="EMBL" id="AP018786">
    <property type="protein sequence ID" value="BBF23184.1"/>
    <property type="molecule type" value="Genomic_DNA"/>
</dbReference>
<evidence type="ECO:0000256" key="1">
    <source>
        <dbReference type="SAM" id="SignalP"/>
    </source>
</evidence>
<evidence type="ECO:0000313" key="3">
    <source>
        <dbReference type="Proteomes" id="UP000271003"/>
    </source>
</evidence>
<accession>A0A2Z6I9Z6</accession>
<name>A0A2Z6I9Z6_9BURK</name>
<dbReference type="Proteomes" id="UP000271003">
    <property type="component" value="Chromosome"/>
</dbReference>
<organism evidence="2 3">
    <name type="scientific">Sutterella megalosphaeroides</name>
    <dbReference type="NCBI Taxonomy" id="2494234"/>
    <lineage>
        <taxon>Bacteria</taxon>
        <taxon>Pseudomonadati</taxon>
        <taxon>Pseudomonadota</taxon>
        <taxon>Betaproteobacteria</taxon>
        <taxon>Burkholderiales</taxon>
        <taxon>Sutterellaceae</taxon>
        <taxon>Sutterella</taxon>
    </lineage>
</organism>
<sequence length="355" mass="36316">MRKLSALTLLTAFTLLAALATPLFSGNASAAQIDLSQRDPTSLVLWETTLSNVTETLPLDSETIPLTMGLGLGLGSDLPVTLPVETGAAGTRYRLSGTFALRIELSDGRAVTGTRTFENSATALTDDAVGGSPALLSVTIPTDAGKPLSATLSASNVRIELACPTSGCDVAALRALDTFTSPALRLTVLRTSSNGAGSSAGGLNLLGAETFSFVTPCTFVLSSNSAVFRTIAASAPVTAGSVIDRTQTDFSITCGPGLAGGSTALSLRPYDGVLSEAPNVAKFSGNNSVGLIYGLTNSEIRTCYGTSRPWNTKISVGTLDVSGTNDGTLHWGLCALGPLEAGAFSTVVEIEAWVD</sequence>
<dbReference type="KEGG" id="sutt:SUTMEG_10750"/>
<keyword evidence="3" id="KW-1185">Reference proteome</keyword>
<protein>
    <submittedName>
        <fullName evidence="2">Uncharacterized protein</fullName>
    </submittedName>
</protein>
<gene>
    <name evidence="2" type="ORF">SUTMEG_10750</name>
</gene>
<reference evidence="2 3" key="1">
    <citation type="journal article" date="2018" name="Int. J. Syst. Evol. Microbiol.">
        <title>Mesosutterella multiformis gen. nov., sp. nov., a member of the family Sutterellaceae and Sutterella megalosphaeroides sp. nov., isolated from human faeces.</title>
        <authorList>
            <person name="Sakamoto M."/>
            <person name="Ikeyama N."/>
            <person name="Kunihiro T."/>
            <person name="Iino T."/>
            <person name="Yuki M."/>
            <person name="Ohkuma M."/>
        </authorList>
    </citation>
    <scope>NUCLEOTIDE SEQUENCE [LARGE SCALE GENOMIC DNA]</scope>
    <source>
        <strain evidence="2 3">6FBBBH3</strain>
    </source>
</reference>
<keyword evidence="1" id="KW-0732">Signal</keyword>